<dbReference type="GO" id="GO:0006629">
    <property type="term" value="P:lipid metabolic process"/>
    <property type="evidence" value="ECO:0007669"/>
    <property type="project" value="InterPro"/>
</dbReference>
<name>A0A2S6NNF1_RHOGL</name>
<evidence type="ECO:0000313" key="3">
    <source>
        <dbReference type="Proteomes" id="UP000239724"/>
    </source>
</evidence>
<sequence length="501" mass="50403">MPQSSALPTYSAIYAFGDSLSDAGNLSNLTTLAGSTEPVSPPYFTQHYGLISGNVFSNGPTWVQDLSTALGLGTLAPTLAGGTDFAYGGAETGPTALNAGDLQLQAISLPAQLAEFKARVPAPSANALYTLSVGSNDLLGILAAPGLTATQQTNDVNAAVGNEVSFVSQLIKDGAKNLLVMNVPDLGKTPEVTQGLANGSNMPSAQLINEASQLSSLYDTTLASDLASLAATSGTKIGIVDSYALVDNAVADPAAYGLTNVTTPVWSGNYTSASSGTLATTDLATQDQYLFWDHLHPTETGHLALAQQAEQVLSGTPPLTVANATTGASVPAAGEPYTSPVSGPEQAYTAVTADRLNITASTPDWFLHGGAGGGSMTVASGTNVLQADGGSWIFTGGSGVDSFGVDIRGDTAATATAIVNFHAGDSATILGVTPADFDLCWHDGHGPGGHTGLTLYATGPDGPTASLTLAGLTSGALSNGQLTVTSGTMDGTPCYTIHANA</sequence>
<gene>
    <name evidence="2" type="ORF">CCS01_02055</name>
</gene>
<dbReference type="CDD" id="cd01846">
    <property type="entry name" value="fatty_acyltransferase_like"/>
    <property type="match status" value="1"/>
</dbReference>
<dbReference type="PANTHER" id="PTHR45648">
    <property type="entry name" value="GDSL LIPASE/ACYLHYDROLASE FAMILY PROTEIN (AFU_ORTHOLOGUE AFUA_4G14700)"/>
    <property type="match status" value="1"/>
</dbReference>
<dbReference type="InterPro" id="IPR008265">
    <property type="entry name" value="Lipase_GDSL_AS"/>
</dbReference>
<keyword evidence="3" id="KW-1185">Reference proteome</keyword>
<dbReference type="Gene3D" id="3.40.50.1110">
    <property type="entry name" value="SGNH hydrolase"/>
    <property type="match status" value="1"/>
</dbReference>
<reference evidence="2 3" key="1">
    <citation type="journal article" date="2018" name="Arch. Microbiol.">
        <title>New insights into the metabolic potential of the phototrophic purple bacterium Rhodopila globiformis DSM 161(T) from its draft genome sequence and evidence for a vanadium-dependent nitrogenase.</title>
        <authorList>
            <person name="Imhoff J.F."/>
            <person name="Rahn T."/>
            <person name="Kunzel S."/>
            <person name="Neulinger S.C."/>
        </authorList>
    </citation>
    <scope>NUCLEOTIDE SEQUENCE [LARGE SCALE GENOMIC DNA]</scope>
    <source>
        <strain evidence="2 3">DSM 161</strain>
    </source>
</reference>
<keyword evidence="1" id="KW-0378">Hydrolase</keyword>
<dbReference type="EMBL" id="NHRY01000038">
    <property type="protein sequence ID" value="PPQ38652.1"/>
    <property type="molecule type" value="Genomic_DNA"/>
</dbReference>
<dbReference type="Pfam" id="PF00657">
    <property type="entry name" value="Lipase_GDSL"/>
    <property type="match status" value="1"/>
</dbReference>
<dbReference type="GO" id="GO:0016298">
    <property type="term" value="F:lipase activity"/>
    <property type="evidence" value="ECO:0007669"/>
    <property type="project" value="InterPro"/>
</dbReference>
<dbReference type="PANTHER" id="PTHR45648:SF22">
    <property type="entry name" value="GDSL LIPASE_ACYLHYDROLASE FAMILY PROTEIN (AFU_ORTHOLOGUE AFUA_4G14700)"/>
    <property type="match status" value="1"/>
</dbReference>
<comment type="caution">
    <text evidence="2">The sequence shown here is derived from an EMBL/GenBank/DDBJ whole genome shotgun (WGS) entry which is preliminary data.</text>
</comment>
<organism evidence="2 3">
    <name type="scientific">Rhodopila globiformis</name>
    <name type="common">Rhodopseudomonas globiformis</name>
    <dbReference type="NCBI Taxonomy" id="1071"/>
    <lineage>
        <taxon>Bacteria</taxon>
        <taxon>Pseudomonadati</taxon>
        <taxon>Pseudomonadota</taxon>
        <taxon>Alphaproteobacteria</taxon>
        <taxon>Acetobacterales</taxon>
        <taxon>Acetobacteraceae</taxon>
        <taxon>Rhodopila</taxon>
    </lineage>
</organism>
<evidence type="ECO:0000256" key="1">
    <source>
        <dbReference type="ARBA" id="ARBA00022801"/>
    </source>
</evidence>
<dbReference type="PROSITE" id="PS01098">
    <property type="entry name" value="LIPASE_GDSL_SER"/>
    <property type="match status" value="1"/>
</dbReference>
<dbReference type="InterPro" id="IPR001087">
    <property type="entry name" value="GDSL"/>
</dbReference>
<dbReference type="SUPFAM" id="SSF52266">
    <property type="entry name" value="SGNH hydrolase"/>
    <property type="match status" value="1"/>
</dbReference>
<dbReference type="Proteomes" id="UP000239724">
    <property type="component" value="Unassembled WGS sequence"/>
</dbReference>
<proteinExistence type="predicted"/>
<dbReference type="InterPro" id="IPR051058">
    <property type="entry name" value="GDSL_Est/Lipase"/>
</dbReference>
<dbReference type="InterPro" id="IPR036514">
    <property type="entry name" value="SGNH_hydro_sf"/>
</dbReference>
<dbReference type="AlphaFoldDB" id="A0A2S6NNF1"/>
<dbReference type="OrthoDB" id="5292073at2"/>
<accession>A0A2S6NNF1</accession>
<protein>
    <submittedName>
        <fullName evidence="2">Uncharacterized protein</fullName>
    </submittedName>
</protein>
<evidence type="ECO:0000313" key="2">
    <source>
        <dbReference type="EMBL" id="PPQ38652.1"/>
    </source>
</evidence>
<dbReference type="RefSeq" id="WP_104517176.1">
    <property type="nucleotide sequence ID" value="NZ_NHRY01000038.1"/>
</dbReference>